<organism evidence="1 2">
    <name type="scientific">Artomyces pyxidatus</name>
    <dbReference type="NCBI Taxonomy" id="48021"/>
    <lineage>
        <taxon>Eukaryota</taxon>
        <taxon>Fungi</taxon>
        <taxon>Dikarya</taxon>
        <taxon>Basidiomycota</taxon>
        <taxon>Agaricomycotina</taxon>
        <taxon>Agaricomycetes</taxon>
        <taxon>Russulales</taxon>
        <taxon>Auriscalpiaceae</taxon>
        <taxon>Artomyces</taxon>
    </lineage>
</organism>
<evidence type="ECO:0000313" key="1">
    <source>
        <dbReference type="EMBL" id="KAI0063041.1"/>
    </source>
</evidence>
<keyword evidence="2" id="KW-1185">Reference proteome</keyword>
<accession>A0ACB8T4I3</accession>
<name>A0ACB8T4I3_9AGAM</name>
<evidence type="ECO:0000313" key="2">
    <source>
        <dbReference type="Proteomes" id="UP000814140"/>
    </source>
</evidence>
<reference evidence="1" key="2">
    <citation type="journal article" date="2022" name="New Phytol.">
        <title>Evolutionary transition to the ectomycorrhizal habit in the genomes of a hyperdiverse lineage of mushroom-forming fungi.</title>
        <authorList>
            <person name="Looney B."/>
            <person name="Miyauchi S."/>
            <person name="Morin E."/>
            <person name="Drula E."/>
            <person name="Courty P.E."/>
            <person name="Kohler A."/>
            <person name="Kuo A."/>
            <person name="LaButti K."/>
            <person name="Pangilinan J."/>
            <person name="Lipzen A."/>
            <person name="Riley R."/>
            <person name="Andreopoulos W."/>
            <person name="He G."/>
            <person name="Johnson J."/>
            <person name="Nolan M."/>
            <person name="Tritt A."/>
            <person name="Barry K.W."/>
            <person name="Grigoriev I.V."/>
            <person name="Nagy L.G."/>
            <person name="Hibbett D."/>
            <person name="Henrissat B."/>
            <person name="Matheny P.B."/>
            <person name="Labbe J."/>
            <person name="Martin F.M."/>
        </authorList>
    </citation>
    <scope>NUCLEOTIDE SEQUENCE</scope>
    <source>
        <strain evidence="1">HHB10654</strain>
    </source>
</reference>
<proteinExistence type="predicted"/>
<protein>
    <submittedName>
        <fullName evidence="1">Uncharacterized protein</fullName>
    </submittedName>
</protein>
<sequence length="295" mass="32604">MEQAIVAAIAPDTGDRLAEWTPENVASLTESSIAMSLLLQVDERATPGMARSMSVESVMTLGTRIWAYTLFGCHSIQELKDHPIFLAMKTGFHWSFTNGKTVAELLLTDEFRIELVAAGMSQGRRLVSPAQVISLLTSVVDDISGAALQDSPGYDPAINYSLQSGQWMQRLRRFLQASGNPHLGSSAHPSDPAHRARLFLRYVCDEVYLPPDREDRIKINFISFLPMSTLESFTWVTKAGLHAHTCFYKLDVVLNAELVNSLLADPIPEDPSIPTNFDLQLYGVISEPTTTYNSA</sequence>
<reference evidence="1" key="1">
    <citation type="submission" date="2021-03" db="EMBL/GenBank/DDBJ databases">
        <authorList>
            <consortium name="DOE Joint Genome Institute"/>
            <person name="Ahrendt S."/>
            <person name="Looney B.P."/>
            <person name="Miyauchi S."/>
            <person name="Morin E."/>
            <person name="Drula E."/>
            <person name="Courty P.E."/>
            <person name="Chicoki N."/>
            <person name="Fauchery L."/>
            <person name="Kohler A."/>
            <person name="Kuo A."/>
            <person name="Labutti K."/>
            <person name="Pangilinan J."/>
            <person name="Lipzen A."/>
            <person name="Riley R."/>
            <person name="Andreopoulos W."/>
            <person name="He G."/>
            <person name="Johnson J."/>
            <person name="Barry K.W."/>
            <person name="Grigoriev I.V."/>
            <person name="Nagy L."/>
            <person name="Hibbett D."/>
            <person name="Henrissat B."/>
            <person name="Matheny P.B."/>
            <person name="Labbe J."/>
            <person name="Martin F."/>
        </authorList>
    </citation>
    <scope>NUCLEOTIDE SEQUENCE</scope>
    <source>
        <strain evidence="1">HHB10654</strain>
    </source>
</reference>
<gene>
    <name evidence="1" type="ORF">BV25DRAFT_1915764</name>
</gene>
<dbReference type="EMBL" id="MU277205">
    <property type="protein sequence ID" value="KAI0063041.1"/>
    <property type="molecule type" value="Genomic_DNA"/>
</dbReference>
<dbReference type="Proteomes" id="UP000814140">
    <property type="component" value="Unassembled WGS sequence"/>
</dbReference>
<comment type="caution">
    <text evidence="1">The sequence shown here is derived from an EMBL/GenBank/DDBJ whole genome shotgun (WGS) entry which is preliminary data.</text>
</comment>